<name>A0A380GAD8_STAIN</name>
<organism evidence="2 3">
    <name type="scientific">Staphylococcus intermedius NCTC 11048</name>
    <dbReference type="NCBI Taxonomy" id="1141106"/>
    <lineage>
        <taxon>Bacteria</taxon>
        <taxon>Bacillati</taxon>
        <taxon>Bacillota</taxon>
        <taxon>Bacilli</taxon>
        <taxon>Bacillales</taxon>
        <taxon>Staphylococcaceae</taxon>
        <taxon>Staphylococcus</taxon>
        <taxon>Staphylococcus intermedius group</taxon>
    </lineage>
</organism>
<dbReference type="STRING" id="1141106.GCA_000308095_01863"/>
<keyword evidence="3" id="KW-1185">Reference proteome</keyword>
<sequence>MTQTFNDVSKSTERIFKNGNSQAMSLSKKTIQSVDFEIGDTVEVQKINGGLFITKKEVSIEDSIKNFFQNGGKYQESEVDFGESVGREI</sequence>
<dbReference type="GO" id="GO:0003677">
    <property type="term" value="F:DNA binding"/>
    <property type="evidence" value="ECO:0007669"/>
    <property type="project" value="InterPro"/>
</dbReference>
<reference evidence="2 3" key="1">
    <citation type="submission" date="2018-06" db="EMBL/GenBank/DDBJ databases">
        <authorList>
            <consortium name="Pathogen Informatics"/>
            <person name="Doyle S."/>
        </authorList>
    </citation>
    <scope>NUCLEOTIDE SEQUENCE [LARGE SCALE GENOMIC DNA]</scope>
    <source>
        <strain evidence="3">NCTC 11048</strain>
    </source>
</reference>
<protein>
    <submittedName>
        <fullName evidence="2">Growth regulator</fullName>
    </submittedName>
</protein>
<evidence type="ECO:0000313" key="3">
    <source>
        <dbReference type="Proteomes" id="UP000255549"/>
    </source>
</evidence>
<dbReference type="Gene3D" id="2.10.260.10">
    <property type="match status" value="1"/>
</dbReference>
<dbReference type="AlphaFoldDB" id="A0A380GAD8"/>
<accession>A0A380GAD8</accession>
<feature type="domain" description="SpoVT-AbrB" evidence="1">
    <location>
        <begin position="16"/>
        <end position="61"/>
    </location>
</feature>
<evidence type="ECO:0000313" key="2">
    <source>
        <dbReference type="EMBL" id="SUM47712.1"/>
    </source>
</evidence>
<dbReference type="InterPro" id="IPR007159">
    <property type="entry name" value="SpoVT-AbrB_dom"/>
</dbReference>
<dbReference type="InterPro" id="IPR037914">
    <property type="entry name" value="SpoVT-AbrB_sf"/>
</dbReference>
<dbReference type="SMART" id="SM00966">
    <property type="entry name" value="SpoVT_AbrB"/>
    <property type="match status" value="1"/>
</dbReference>
<proteinExistence type="predicted"/>
<dbReference type="Proteomes" id="UP000255549">
    <property type="component" value="Unassembled WGS sequence"/>
</dbReference>
<dbReference type="OrthoDB" id="2394761at2"/>
<dbReference type="SUPFAM" id="SSF89447">
    <property type="entry name" value="AbrB/MazE/MraZ-like"/>
    <property type="match status" value="1"/>
</dbReference>
<dbReference type="RefSeq" id="WP_019167948.1">
    <property type="nucleotide sequence ID" value="NZ_CAIB01000104.1"/>
</dbReference>
<gene>
    <name evidence="2" type="ORF">NCTC11048_02797</name>
</gene>
<evidence type="ECO:0000259" key="1">
    <source>
        <dbReference type="SMART" id="SM00966"/>
    </source>
</evidence>
<dbReference type="EMBL" id="UHDP01000003">
    <property type="protein sequence ID" value="SUM47712.1"/>
    <property type="molecule type" value="Genomic_DNA"/>
</dbReference>